<keyword evidence="1" id="KW-0472">Membrane</keyword>
<dbReference type="OrthoDB" id="3543412at2"/>
<dbReference type="InterPro" id="IPR007436">
    <property type="entry name" value="DUF485"/>
</dbReference>
<keyword evidence="3" id="KW-1185">Reference proteome</keyword>
<feature type="transmembrane region" description="Helical" evidence="1">
    <location>
        <begin position="82"/>
        <end position="104"/>
    </location>
</feature>
<keyword evidence="1" id="KW-1133">Transmembrane helix</keyword>
<protein>
    <submittedName>
        <fullName evidence="2">DUF485 domain-containing protein</fullName>
    </submittedName>
</protein>
<evidence type="ECO:0000256" key="1">
    <source>
        <dbReference type="SAM" id="Phobius"/>
    </source>
</evidence>
<dbReference type="PANTHER" id="PTHR38441:SF1">
    <property type="entry name" value="MEMBRANE PROTEIN"/>
    <property type="match status" value="1"/>
</dbReference>
<sequence>MTKALPSPGFATFEDHDHGLLLDGDGEPDFGRIQQSADFQLLRRRIATFVIPATLLFLSWYVTFVLLSAYADDFMSQPVFGVINVGLVFGFLQFASTIIITLAYSRYAKRRLDPQVDAVRSLVDADEEQL</sequence>
<evidence type="ECO:0000313" key="2">
    <source>
        <dbReference type="EMBL" id="TWP51939.1"/>
    </source>
</evidence>
<dbReference type="Proteomes" id="UP000316639">
    <property type="component" value="Unassembled WGS sequence"/>
</dbReference>
<dbReference type="RefSeq" id="WP_146351861.1">
    <property type="nucleotide sequence ID" value="NZ_VOBR01000007.1"/>
</dbReference>
<dbReference type="AlphaFoldDB" id="A0A563EW90"/>
<comment type="caution">
    <text evidence="2">The sequence shown here is derived from an EMBL/GenBank/DDBJ whole genome shotgun (WGS) entry which is preliminary data.</text>
</comment>
<dbReference type="EMBL" id="VOBR01000007">
    <property type="protein sequence ID" value="TWP51939.1"/>
    <property type="molecule type" value="Genomic_DNA"/>
</dbReference>
<keyword evidence="1" id="KW-0812">Transmembrane</keyword>
<organism evidence="2 3">
    <name type="scientific">Lentzea tibetensis</name>
    <dbReference type="NCBI Taxonomy" id="2591470"/>
    <lineage>
        <taxon>Bacteria</taxon>
        <taxon>Bacillati</taxon>
        <taxon>Actinomycetota</taxon>
        <taxon>Actinomycetes</taxon>
        <taxon>Pseudonocardiales</taxon>
        <taxon>Pseudonocardiaceae</taxon>
        <taxon>Lentzea</taxon>
    </lineage>
</organism>
<dbReference type="Pfam" id="PF04341">
    <property type="entry name" value="DUF485"/>
    <property type="match status" value="1"/>
</dbReference>
<gene>
    <name evidence="2" type="ORF">FKR81_13955</name>
</gene>
<evidence type="ECO:0000313" key="3">
    <source>
        <dbReference type="Proteomes" id="UP000316639"/>
    </source>
</evidence>
<feature type="transmembrane region" description="Helical" evidence="1">
    <location>
        <begin position="46"/>
        <end position="70"/>
    </location>
</feature>
<accession>A0A563EW90</accession>
<reference evidence="2 3" key="1">
    <citation type="submission" date="2019-07" db="EMBL/GenBank/DDBJ databases">
        <title>Lentzea xizangensis sp. nov., isolated from Qinghai-Tibetan Plateau Soils.</title>
        <authorList>
            <person name="Huang J."/>
        </authorList>
    </citation>
    <scope>NUCLEOTIDE SEQUENCE [LARGE SCALE GENOMIC DNA]</scope>
    <source>
        <strain evidence="2 3">FXJ1.1311</strain>
    </source>
</reference>
<name>A0A563EW90_9PSEU</name>
<dbReference type="PANTHER" id="PTHR38441">
    <property type="entry name" value="INTEGRAL MEMBRANE PROTEIN-RELATED"/>
    <property type="match status" value="1"/>
</dbReference>
<proteinExistence type="predicted"/>